<dbReference type="PANTHER" id="PTHR47130:SF1">
    <property type="entry name" value="ZP DOMAIN-CONTAINING PROTEIN"/>
    <property type="match status" value="1"/>
</dbReference>
<evidence type="ECO:0000313" key="8">
    <source>
        <dbReference type="Ensembl" id="ENSECRP00000028584.1"/>
    </source>
</evidence>
<dbReference type="Gene3D" id="2.60.40.3210">
    <property type="entry name" value="Zona pellucida, ZP-N domain"/>
    <property type="match status" value="1"/>
</dbReference>
<keyword evidence="9" id="KW-1185">Reference proteome</keyword>
<keyword evidence="2" id="KW-0964">Secreted</keyword>
<proteinExistence type="predicted"/>
<dbReference type="InterPro" id="IPR001507">
    <property type="entry name" value="ZP_dom"/>
</dbReference>
<dbReference type="Pfam" id="PF00100">
    <property type="entry name" value="Zona_pellucida"/>
    <property type="match status" value="1"/>
</dbReference>
<dbReference type="PROSITE" id="PS00682">
    <property type="entry name" value="ZP_1"/>
    <property type="match status" value="1"/>
</dbReference>
<feature type="domain" description="ZP" evidence="7">
    <location>
        <begin position="543"/>
        <end position="808"/>
    </location>
</feature>
<evidence type="ECO:0000256" key="5">
    <source>
        <dbReference type="SAM" id="Phobius"/>
    </source>
</evidence>
<reference evidence="8" key="1">
    <citation type="submission" date="2025-08" db="UniProtKB">
        <authorList>
            <consortium name="Ensembl"/>
        </authorList>
    </citation>
    <scope>IDENTIFICATION</scope>
</reference>
<dbReference type="Ensembl" id="ENSECRT00000029192.1">
    <property type="protein sequence ID" value="ENSECRP00000028584.1"/>
    <property type="gene ID" value="ENSECRG00000019307.1"/>
</dbReference>
<evidence type="ECO:0000256" key="3">
    <source>
        <dbReference type="ARBA" id="ARBA00023157"/>
    </source>
</evidence>
<feature type="chain" id="PRO_5034806718" evidence="6">
    <location>
        <begin position="22"/>
        <end position="883"/>
    </location>
</feature>
<dbReference type="PROSITE" id="PS51034">
    <property type="entry name" value="ZP_2"/>
    <property type="match status" value="1"/>
</dbReference>
<dbReference type="GO" id="GO:0005576">
    <property type="term" value="C:extracellular region"/>
    <property type="evidence" value="ECO:0007669"/>
    <property type="project" value="UniProtKB-SubCell"/>
</dbReference>
<name>A0A8C4TA36_ERPCA</name>
<sequence>MDSAVISLMLLLSTLWISGDCGVSLIENIKGHCLTDSLQIQIDKAFLHVYSVTLFVRDDAGESHLLDVSLNAKCGYKLRKNYRGDLDLFASLKACHVYNEVSLIVDPAFQFALYNAAKDDLDPWYFEVHYPDDGTINVDYGWILDNGIGLNISAFNGWITFRVPVSHPIIQKKDLTNRQFLRYKVAAKHEDLLIGLRYDLSALCPKVYIQCRNGRIAMTAANVKFPVRGETSDLIIGMMKDGTIMSQQEMEDNHIHLYLDAHKLGVTYPQSFNMGYDVNGQFLYMHQLHLVHTWRDLDERGDVSMLIKLPGERCLEKSLKSTKPEFVVKSKYGGFDITYGPVPIDYVLARISIDGVTSYSVKEIKDLGVNVTIHKEQKTQYVHIWVQFGDSLVPHMLVGKSTLLYSVAPSVVFKTAKRPDITVTSKAYAHRRSIVLPTLKGSCTEKSICFNVTRGTVDHLWTFYVWKYPMVPSPSEERGYVYKDYFTHYTMCVGIESLYLLHRNLTENARWMALSVSFHDERMGQIVVAAEHICSFPSSGELECTVEGEMKATSLRTAMSADSDLTLLTLKDPFCGPSDVRGSLASFNFPISSCSTTKELKGDLIIYRNEISYGDEHNFTHKIFMLGLQCQYLRTNLLSLDFKNKHTRSQPRPAPGQGDLKLSMNIMKDSTFLQEYQENEFPITKFLKEPLYVEVYVHSSDSGLELFLKDCWGTPGPDPSNAILWPIIKDSCEFKQDKYKMEFHPVRPNSRVKFPKHYKRFEVKMFSFAEAETKKLLDNQIYFHCLVIVCDSKVLNLDRRCSGVCIPAKQRKGRGASFGVQQAMVSSYGIHLQIEDVFTHFSNAEKHLWLVVSTVALFSSLSFIVYVYWRMKLKNEDNKTSVS</sequence>
<dbReference type="Gene3D" id="2.60.40.4100">
    <property type="entry name" value="Zona pellucida, ZP-C domain"/>
    <property type="match status" value="1"/>
</dbReference>
<protein>
    <submittedName>
        <fullName evidence="8">Uncharacterized LOC114644859</fullName>
    </submittedName>
</protein>
<keyword evidence="3" id="KW-1015">Disulfide bond</keyword>
<dbReference type="InterPro" id="IPR055356">
    <property type="entry name" value="ZP-N"/>
</dbReference>
<keyword evidence="5" id="KW-0812">Transmembrane</keyword>
<organism evidence="8 9">
    <name type="scientific">Erpetoichthys calabaricus</name>
    <name type="common">Rope fish</name>
    <name type="synonym">Calamoichthys calabaricus</name>
    <dbReference type="NCBI Taxonomy" id="27687"/>
    <lineage>
        <taxon>Eukaryota</taxon>
        <taxon>Metazoa</taxon>
        <taxon>Chordata</taxon>
        <taxon>Craniata</taxon>
        <taxon>Vertebrata</taxon>
        <taxon>Euteleostomi</taxon>
        <taxon>Actinopterygii</taxon>
        <taxon>Polypteriformes</taxon>
        <taxon>Polypteridae</taxon>
        <taxon>Erpetoichthys</taxon>
    </lineage>
</organism>
<comment type="subcellular location">
    <subcellularLocation>
        <location evidence="1">Secreted</location>
    </subcellularLocation>
</comment>
<evidence type="ECO:0000259" key="7">
    <source>
        <dbReference type="PROSITE" id="PS51034"/>
    </source>
</evidence>
<evidence type="ECO:0000313" key="9">
    <source>
        <dbReference type="Proteomes" id="UP000694620"/>
    </source>
</evidence>
<evidence type="ECO:0000256" key="6">
    <source>
        <dbReference type="SAM" id="SignalP"/>
    </source>
</evidence>
<accession>A0A8C4TA36</accession>
<dbReference type="Pfam" id="PF23344">
    <property type="entry name" value="ZP-N"/>
    <property type="match status" value="1"/>
</dbReference>
<dbReference type="SMART" id="SM00241">
    <property type="entry name" value="ZP"/>
    <property type="match status" value="1"/>
</dbReference>
<evidence type="ECO:0000256" key="1">
    <source>
        <dbReference type="ARBA" id="ARBA00004613"/>
    </source>
</evidence>
<keyword evidence="6" id="KW-0732">Signal</keyword>
<evidence type="ECO:0000256" key="4">
    <source>
        <dbReference type="ARBA" id="ARBA00023180"/>
    </source>
</evidence>
<feature type="signal peptide" evidence="6">
    <location>
        <begin position="1"/>
        <end position="21"/>
    </location>
</feature>
<dbReference type="Proteomes" id="UP000694620">
    <property type="component" value="Unassembled WGS sequence"/>
</dbReference>
<dbReference type="InterPro" id="IPR017977">
    <property type="entry name" value="ZP_dom_CS"/>
</dbReference>
<gene>
    <name evidence="8" type="primary">LOC114644859</name>
</gene>
<dbReference type="AlphaFoldDB" id="A0A8C4TA36"/>
<dbReference type="InterPro" id="IPR055355">
    <property type="entry name" value="ZP-C"/>
</dbReference>
<evidence type="ECO:0000256" key="2">
    <source>
        <dbReference type="ARBA" id="ARBA00022525"/>
    </source>
</evidence>
<keyword evidence="5" id="KW-0472">Membrane</keyword>
<keyword evidence="4" id="KW-0325">Glycoprotein</keyword>
<dbReference type="GeneTree" id="ENSGT00940000163503"/>
<dbReference type="PANTHER" id="PTHR47130">
    <property type="entry name" value="SI:DKEY-19B23.11-RELATED"/>
    <property type="match status" value="1"/>
</dbReference>
<dbReference type="InterPro" id="IPR042235">
    <property type="entry name" value="ZP-C_dom"/>
</dbReference>
<feature type="transmembrane region" description="Helical" evidence="5">
    <location>
        <begin position="848"/>
        <end position="869"/>
    </location>
</feature>
<reference evidence="8" key="2">
    <citation type="submission" date="2025-09" db="UniProtKB">
        <authorList>
            <consortium name="Ensembl"/>
        </authorList>
    </citation>
    <scope>IDENTIFICATION</scope>
</reference>
<keyword evidence="5" id="KW-1133">Transmembrane helix</keyword>